<organism evidence="2 3">
    <name type="scientific">Coprinellus micaceus</name>
    <name type="common">Glistening ink-cap mushroom</name>
    <name type="synonym">Coprinus micaceus</name>
    <dbReference type="NCBI Taxonomy" id="71717"/>
    <lineage>
        <taxon>Eukaryota</taxon>
        <taxon>Fungi</taxon>
        <taxon>Dikarya</taxon>
        <taxon>Basidiomycota</taxon>
        <taxon>Agaricomycotina</taxon>
        <taxon>Agaricomycetes</taxon>
        <taxon>Agaricomycetidae</taxon>
        <taxon>Agaricales</taxon>
        <taxon>Agaricineae</taxon>
        <taxon>Psathyrellaceae</taxon>
        <taxon>Coprinellus</taxon>
    </lineage>
</organism>
<comment type="caution">
    <text evidence="2">The sequence shown here is derived from an EMBL/GenBank/DDBJ whole genome shotgun (WGS) entry which is preliminary data.</text>
</comment>
<name>A0A4Y7S837_COPMI</name>
<keyword evidence="3" id="KW-1185">Reference proteome</keyword>
<evidence type="ECO:0000313" key="3">
    <source>
        <dbReference type="Proteomes" id="UP000298030"/>
    </source>
</evidence>
<evidence type="ECO:0000256" key="1">
    <source>
        <dbReference type="SAM" id="MobiDB-lite"/>
    </source>
</evidence>
<dbReference type="STRING" id="71717.A0A4Y7S837"/>
<proteinExistence type="predicted"/>
<reference evidence="2 3" key="1">
    <citation type="journal article" date="2019" name="Nat. Ecol. Evol.">
        <title>Megaphylogeny resolves global patterns of mushroom evolution.</title>
        <authorList>
            <person name="Varga T."/>
            <person name="Krizsan K."/>
            <person name="Foldi C."/>
            <person name="Dima B."/>
            <person name="Sanchez-Garcia M."/>
            <person name="Sanchez-Ramirez S."/>
            <person name="Szollosi G.J."/>
            <person name="Szarkandi J.G."/>
            <person name="Papp V."/>
            <person name="Albert L."/>
            <person name="Andreopoulos W."/>
            <person name="Angelini C."/>
            <person name="Antonin V."/>
            <person name="Barry K.W."/>
            <person name="Bougher N.L."/>
            <person name="Buchanan P."/>
            <person name="Buyck B."/>
            <person name="Bense V."/>
            <person name="Catcheside P."/>
            <person name="Chovatia M."/>
            <person name="Cooper J."/>
            <person name="Damon W."/>
            <person name="Desjardin D."/>
            <person name="Finy P."/>
            <person name="Geml J."/>
            <person name="Haridas S."/>
            <person name="Hughes K."/>
            <person name="Justo A."/>
            <person name="Karasinski D."/>
            <person name="Kautmanova I."/>
            <person name="Kiss B."/>
            <person name="Kocsube S."/>
            <person name="Kotiranta H."/>
            <person name="LaButti K.M."/>
            <person name="Lechner B.E."/>
            <person name="Liimatainen K."/>
            <person name="Lipzen A."/>
            <person name="Lukacs Z."/>
            <person name="Mihaltcheva S."/>
            <person name="Morgado L.N."/>
            <person name="Niskanen T."/>
            <person name="Noordeloos M.E."/>
            <person name="Ohm R.A."/>
            <person name="Ortiz-Santana B."/>
            <person name="Ovrebo C."/>
            <person name="Racz N."/>
            <person name="Riley R."/>
            <person name="Savchenko A."/>
            <person name="Shiryaev A."/>
            <person name="Soop K."/>
            <person name="Spirin V."/>
            <person name="Szebenyi C."/>
            <person name="Tomsovsky M."/>
            <person name="Tulloss R.E."/>
            <person name="Uehling J."/>
            <person name="Grigoriev I.V."/>
            <person name="Vagvolgyi C."/>
            <person name="Papp T."/>
            <person name="Martin F.M."/>
            <person name="Miettinen O."/>
            <person name="Hibbett D.S."/>
            <person name="Nagy L.G."/>
        </authorList>
    </citation>
    <scope>NUCLEOTIDE SEQUENCE [LARGE SCALE GENOMIC DNA]</scope>
    <source>
        <strain evidence="2 3">FP101781</strain>
    </source>
</reference>
<dbReference type="OrthoDB" id="3248986at2759"/>
<sequence length="923" mass="104588">MPGPQHPLETADSDSEDDGNSGHAGQDPNGEDAVGGVNPEIELIPETIWWNEQLDIREYDSEDDELWDDEIEENYLNAPAYTLNEPSPQRMAHLQSIINNSVKHMSVKDTDQNLAASITMLDVQVQARTLNDLAQQHGLEIPPPLGPPPVTTTVRARRHLGINTKQHIIPYAACPTCWKLHTPRQMQELDSLTCPVPGCDGVIYEIITLKSKKPYQRANLIVPQVPLLRTIRRMMRRKGFARRMRDSRDTPVNDNDNPMFKMKDMHNGEMWHDLKTNIRREVGDQGTVRDVECEGGAKRLTEHRFGLHITINIDWFGSFKNTAHLSGPIYVVFPDLPQEEQYLSYNVICLGITPGPSEPTNEQLCNVMEYAVRDINELKKGVKMEVPNDDNTELEEVEVHALKHKYHSRKAPPVQQAHILKTKGVRWSALDWLPGWRPCKQAALDFMHCIYLGMTAWLYQRILFAAHLFPGAGGDNSPKQQFLNVMSSIQWPGYVTRFPKGFGDSQTLKKADEWRHLLTVTPVLLWLAWRDHQDAIPDTEPTVGLNEKITTKHCQRRLALYNVILLLCTAVRLLSTKCITMAQVMTGQSYLAQYCLGMLALGVILSPNHHLAMHIAAMIKLFGPVYAWWLFPFERFNGMLEKVKLNGKKGGQVGHTQLSNWVRNQLLYELLLSLPPNIPKEERSMIDQIIAHEASRRGSMGVEIARFCAEASVDNISLPKQLSVAPLNLYRINLEPNPAHPPQPSLAEILYQYCHSHWPNLRHQYHIDPDPNCIQFNGARVARRLVYVHKDGIRHGCHSNSRTKSDMFAFISGDNESRIPVSIEDLFLIKVEELGQPAHVCMLVRQLVTAPQDLSLPWQAYASILGIHPMLKDQYGPYEVVPASAIECPLGLIPANLRSRNTSLWICISFDHSEAEPETIHAP</sequence>
<feature type="region of interest" description="Disordered" evidence="1">
    <location>
        <begin position="1"/>
        <end position="37"/>
    </location>
</feature>
<evidence type="ECO:0000313" key="2">
    <source>
        <dbReference type="EMBL" id="TEB17467.1"/>
    </source>
</evidence>
<dbReference type="EMBL" id="QPFP01000302">
    <property type="protein sequence ID" value="TEB17467.1"/>
    <property type="molecule type" value="Genomic_DNA"/>
</dbReference>
<feature type="region of interest" description="Disordered" evidence="1">
    <location>
        <begin position="239"/>
        <end position="259"/>
    </location>
</feature>
<gene>
    <name evidence="2" type="ORF">FA13DRAFT_1804313</name>
</gene>
<dbReference type="PANTHER" id="PTHR46579">
    <property type="entry name" value="F5/8 TYPE C DOMAIN-CONTAINING PROTEIN-RELATED"/>
    <property type="match status" value="1"/>
</dbReference>
<dbReference type="PANTHER" id="PTHR46579:SF1">
    <property type="entry name" value="F5_8 TYPE C DOMAIN-CONTAINING PROTEIN"/>
    <property type="match status" value="1"/>
</dbReference>
<protein>
    <recommendedName>
        <fullName evidence="4">Transposase domain-containing protein</fullName>
    </recommendedName>
</protein>
<dbReference type="Proteomes" id="UP000298030">
    <property type="component" value="Unassembled WGS sequence"/>
</dbReference>
<evidence type="ECO:0008006" key="4">
    <source>
        <dbReference type="Google" id="ProtNLM"/>
    </source>
</evidence>
<accession>A0A4Y7S837</accession>
<dbReference type="AlphaFoldDB" id="A0A4Y7S837"/>